<dbReference type="InterPro" id="IPR011009">
    <property type="entry name" value="Kinase-like_dom_sf"/>
</dbReference>
<evidence type="ECO:0000256" key="1">
    <source>
        <dbReference type="ARBA" id="ARBA00022527"/>
    </source>
</evidence>
<evidence type="ECO:0000256" key="3">
    <source>
        <dbReference type="ARBA" id="ARBA00022741"/>
    </source>
</evidence>
<name>A0A2U1QJC3_ARTAN</name>
<evidence type="ECO:0000256" key="5">
    <source>
        <dbReference type="ARBA" id="ARBA00022840"/>
    </source>
</evidence>
<dbReference type="PROSITE" id="PS50011">
    <property type="entry name" value="PROTEIN_KINASE_DOM"/>
    <property type="match status" value="1"/>
</dbReference>
<dbReference type="Gene3D" id="1.10.510.10">
    <property type="entry name" value="Transferase(Phosphotransferase) domain 1"/>
    <property type="match status" value="1"/>
</dbReference>
<dbReference type="GO" id="GO:0005524">
    <property type="term" value="F:ATP binding"/>
    <property type="evidence" value="ECO:0007669"/>
    <property type="project" value="UniProtKB-UniRule"/>
</dbReference>
<evidence type="ECO:0000256" key="7">
    <source>
        <dbReference type="RuleBase" id="RU000304"/>
    </source>
</evidence>
<dbReference type="PANTHER" id="PTHR47989:SF2">
    <property type="entry name" value="SERINE_THREONINE-PROTEIN KINASE PBL7-RELATED"/>
    <property type="match status" value="1"/>
</dbReference>
<feature type="domain" description="Protein kinase" evidence="9">
    <location>
        <begin position="132"/>
        <end position="409"/>
    </location>
</feature>
<keyword evidence="2" id="KW-0808">Transferase</keyword>
<evidence type="ECO:0000256" key="2">
    <source>
        <dbReference type="ARBA" id="ARBA00022679"/>
    </source>
</evidence>
<keyword evidence="1 7" id="KW-0723">Serine/threonine-protein kinase</keyword>
<dbReference type="FunFam" id="1.10.510.10:FF:000051">
    <property type="entry name" value="Receptor-like serine/threonine-protein kinase ALE2"/>
    <property type="match status" value="1"/>
</dbReference>
<organism evidence="10 11">
    <name type="scientific">Artemisia annua</name>
    <name type="common">Sweet wormwood</name>
    <dbReference type="NCBI Taxonomy" id="35608"/>
    <lineage>
        <taxon>Eukaryota</taxon>
        <taxon>Viridiplantae</taxon>
        <taxon>Streptophyta</taxon>
        <taxon>Embryophyta</taxon>
        <taxon>Tracheophyta</taxon>
        <taxon>Spermatophyta</taxon>
        <taxon>Magnoliopsida</taxon>
        <taxon>eudicotyledons</taxon>
        <taxon>Gunneridae</taxon>
        <taxon>Pentapetalae</taxon>
        <taxon>asterids</taxon>
        <taxon>campanulids</taxon>
        <taxon>Asterales</taxon>
        <taxon>Asteraceae</taxon>
        <taxon>Asteroideae</taxon>
        <taxon>Anthemideae</taxon>
        <taxon>Artemisiinae</taxon>
        <taxon>Artemisia</taxon>
    </lineage>
</organism>
<keyword evidence="5 6" id="KW-0067">ATP-binding</keyword>
<feature type="binding site" evidence="6">
    <location>
        <position position="160"/>
    </location>
    <ligand>
        <name>ATP</name>
        <dbReference type="ChEBI" id="CHEBI:30616"/>
    </ligand>
</feature>
<dbReference type="SUPFAM" id="SSF56112">
    <property type="entry name" value="Protein kinase-like (PK-like)"/>
    <property type="match status" value="1"/>
</dbReference>
<keyword evidence="11" id="KW-1185">Reference proteome</keyword>
<proteinExistence type="inferred from homology"/>
<dbReference type="InterPro" id="IPR008271">
    <property type="entry name" value="Ser/Thr_kinase_AS"/>
</dbReference>
<dbReference type="OrthoDB" id="4062651at2759"/>
<evidence type="ECO:0000259" key="9">
    <source>
        <dbReference type="PROSITE" id="PS50011"/>
    </source>
</evidence>
<dbReference type="Proteomes" id="UP000245207">
    <property type="component" value="Unassembled WGS sequence"/>
</dbReference>
<dbReference type="PROSITE" id="PS00108">
    <property type="entry name" value="PROTEIN_KINASE_ST"/>
    <property type="match status" value="1"/>
</dbReference>
<dbReference type="Pfam" id="PF00069">
    <property type="entry name" value="Pkinase"/>
    <property type="match status" value="1"/>
</dbReference>
<comment type="similarity">
    <text evidence="7">Belongs to the protein kinase superfamily.</text>
</comment>
<dbReference type="GO" id="GO:0004674">
    <property type="term" value="F:protein serine/threonine kinase activity"/>
    <property type="evidence" value="ECO:0007669"/>
    <property type="project" value="UniProtKB-KW"/>
</dbReference>
<keyword evidence="8" id="KW-0812">Transmembrane</keyword>
<sequence>MDTYTTEPPTRTHIKGNQKHLVRHHNHEHHHDIIPQTTILMVVIPIVIVILLLAISLIIALLRRVKSSKQNGNADGNKNCMFVAHSIINFNNATDMKNGCIYGEGPCTLPSATSKGVQVFTYREMELATNNFNEAKLVGSGGFGNVYRGVLRDGTLSAIKVIHKEGKQGERAFRSEVDLLSRLKCPYLVDLLGYCADNQHRLLVFEYMPNGTLHDHLHSSNGRSQVLNWAIRLRIALDCARALEFLHEHTIPSVIHRDFKSTNILLDDNFRGKVSDFGLAKIGSDKLNGLISTRVLGTTGYLAPEYASTGKLTTKSDVYSYGVVLLELLTGRVPIDTKRPPGEHVLVSWALPRLTNRVAVAEMVDPSLHGQFSRKDLIQVAAIAAMCVQTEADYRPLMTDVVQSLIPIVHNLSFGSSASSFRFSKRVSPRA</sequence>
<dbReference type="Gene3D" id="3.30.200.20">
    <property type="entry name" value="Phosphorylase Kinase, domain 1"/>
    <property type="match status" value="1"/>
</dbReference>
<keyword evidence="8" id="KW-0472">Membrane</keyword>
<comment type="caution">
    <text evidence="10">The sequence shown here is derived from an EMBL/GenBank/DDBJ whole genome shotgun (WGS) entry which is preliminary data.</text>
</comment>
<evidence type="ECO:0000256" key="4">
    <source>
        <dbReference type="ARBA" id="ARBA00022777"/>
    </source>
</evidence>
<gene>
    <name evidence="10" type="ORF">CTI12_AA019210</name>
</gene>
<dbReference type="GO" id="GO:0030246">
    <property type="term" value="F:carbohydrate binding"/>
    <property type="evidence" value="ECO:0007669"/>
    <property type="project" value="UniProtKB-KW"/>
</dbReference>
<evidence type="ECO:0000313" key="11">
    <source>
        <dbReference type="Proteomes" id="UP000245207"/>
    </source>
</evidence>
<dbReference type="FunFam" id="3.30.200.20:FF:000178">
    <property type="entry name" value="serine/threonine-protein kinase PBS1-like"/>
    <property type="match status" value="1"/>
</dbReference>
<dbReference type="AlphaFoldDB" id="A0A2U1QJC3"/>
<feature type="transmembrane region" description="Helical" evidence="8">
    <location>
        <begin position="39"/>
        <end position="62"/>
    </location>
</feature>
<accession>A0A2U1QJC3</accession>
<dbReference type="PROSITE" id="PS00107">
    <property type="entry name" value="PROTEIN_KINASE_ATP"/>
    <property type="match status" value="1"/>
</dbReference>
<dbReference type="CDD" id="cd14066">
    <property type="entry name" value="STKc_IRAK"/>
    <property type="match status" value="1"/>
</dbReference>
<evidence type="ECO:0000256" key="6">
    <source>
        <dbReference type="PROSITE-ProRule" id="PRU10141"/>
    </source>
</evidence>
<dbReference type="InterPro" id="IPR000719">
    <property type="entry name" value="Prot_kinase_dom"/>
</dbReference>
<evidence type="ECO:0000256" key="8">
    <source>
        <dbReference type="SAM" id="Phobius"/>
    </source>
</evidence>
<keyword evidence="8" id="KW-1133">Transmembrane helix</keyword>
<protein>
    <submittedName>
        <fullName evidence="10">Concanavalin A-like lectin/glucanase domain-containing protein</fullName>
    </submittedName>
</protein>
<keyword evidence="4" id="KW-0418">Kinase</keyword>
<reference evidence="10 11" key="1">
    <citation type="journal article" date="2018" name="Mol. Plant">
        <title>The genome of Artemisia annua provides insight into the evolution of Asteraceae family and artemisinin biosynthesis.</title>
        <authorList>
            <person name="Shen Q."/>
            <person name="Zhang L."/>
            <person name="Liao Z."/>
            <person name="Wang S."/>
            <person name="Yan T."/>
            <person name="Shi P."/>
            <person name="Liu M."/>
            <person name="Fu X."/>
            <person name="Pan Q."/>
            <person name="Wang Y."/>
            <person name="Lv Z."/>
            <person name="Lu X."/>
            <person name="Zhang F."/>
            <person name="Jiang W."/>
            <person name="Ma Y."/>
            <person name="Chen M."/>
            <person name="Hao X."/>
            <person name="Li L."/>
            <person name="Tang Y."/>
            <person name="Lv G."/>
            <person name="Zhou Y."/>
            <person name="Sun X."/>
            <person name="Brodelius P.E."/>
            <person name="Rose J.K.C."/>
            <person name="Tang K."/>
        </authorList>
    </citation>
    <scope>NUCLEOTIDE SEQUENCE [LARGE SCALE GENOMIC DNA]</scope>
    <source>
        <strain evidence="11">cv. Huhao1</strain>
        <tissue evidence="10">Leaf</tissue>
    </source>
</reference>
<keyword evidence="10" id="KW-0430">Lectin</keyword>
<dbReference type="InterPro" id="IPR017441">
    <property type="entry name" value="Protein_kinase_ATP_BS"/>
</dbReference>
<dbReference type="PANTHER" id="PTHR47989">
    <property type="entry name" value="OS01G0750732 PROTEIN"/>
    <property type="match status" value="1"/>
</dbReference>
<evidence type="ECO:0000313" key="10">
    <source>
        <dbReference type="EMBL" id="PWA98119.1"/>
    </source>
</evidence>
<dbReference type="EMBL" id="PKPP01000082">
    <property type="protein sequence ID" value="PWA98119.1"/>
    <property type="molecule type" value="Genomic_DNA"/>
</dbReference>
<dbReference type="STRING" id="35608.A0A2U1QJC3"/>
<keyword evidence="3 6" id="KW-0547">Nucleotide-binding</keyword>